<keyword evidence="4" id="KW-1162">Viral penetration into host cytoplasm</keyword>
<dbReference type="Pfam" id="PF12236">
    <property type="entry name" value="Head-tail_con"/>
    <property type="match status" value="1"/>
</dbReference>
<name>A0A8F2F5D9_9CAUD</name>
<keyword evidence="7" id="KW-0118">Viral capsid assembly</keyword>
<sequence length="506" mass="56750">MNLVNTAPQRWARLDGARGNIIRRAERFAKWTIHKVFPDSWYDGNNGTVSNDWQSLGAQAVNHLSNRLMQTLFAPSRPFFRLGPKKAAKEQLATIGPEQQQELENKLSVVEREAADVVDKLSLRAKLYEMLKLLIITGNAMMILRGDTMRVLNMRSYVVRRDLDGQVIELMIRERVSREEIDPEALALAERSGRFQLEKDGHTIRYRWVKIDPVTKKYNESQWLDSFELPAKWSSSYNKDTLPYRAVTWDLSSGMHYGTGLVEDYKGDFAALSALSRSTVNAAIMNSEFRWVLRAGVMTSAQDLANSRNGDVLYGEPGDITPLPSGMEAKLDVNITVVQEYVQRIGAGFLLQSAVTRQAERVTTMELRMNAEELEGGLGGAYSRLAGDVQIPMATFCLDNSGYSLKNSEWEATVITGLAALSRVGDRDRLNSFLNSIMPLIQANPNAVIPRLRIGALISDMASAEGIDRNKYVLTDAEFQQQMQMQQQEALNQQAASNMVNQETQA</sequence>
<evidence type="ECO:0000256" key="9">
    <source>
        <dbReference type="ARBA" id="ARBA00023219"/>
    </source>
</evidence>
<dbReference type="GO" id="GO:0099002">
    <property type="term" value="P:symbiont genome ejection through host cell envelope, short tail mechanism"/>
    <property type="evidence" value="ECO:0007669"/>
    <property type="project" value="UniProtKB-KW"/>
</dbReference>
<evidence type="ECO:0000256" key="10">
    <source>
        <dbReference type="ARBA" id="ARBA00023296"/>
    </source>
</evidence>
<dbReference type="InterPro" id="IPR020991">
    <property type="entry name" value="Connector_podovirus"/>
</dbReference>
<dbReference type="GO" id="GO:0044423">
    <property type="term" value="C:virion component"/>
    <property type="evidence" value="ECO:0007669"/>
    <property type="project" value="UniProtKB-KW"/>
</dbReference>
<evidence type="ECO:0000313" key="11">
    <source>
        <dbReference type="EMBL" id="QWT56580.1"/>
    </source>
</evidence>
<keyword evidence="3" id="KW-1244">Viral short tail ejection system</keyword>
<keyword evidence="9" id="KW-0231">Viral genome packaging</keyword>
<evidence type="ECO:0000256" key="4">
    <source>
        <dbReference type="ARBA" id="ARBA00022595"/>
    </source>
</evidence>
<evidence type="ECO:0000313" key="12">
    <source>
        <dbReference type="Proteomes" id="UP000693765"/>
    </source>
</evidence>
<evidence type="ECO:0000256" key="6">
    <source>
        <dbReference type="ARBA" id="ARBA00022844"/>
    </source>
</evidence>
<keyword evidence="10" id="KW-1160">Virus entry into host cell</keyword>
<dbReference type="Proteomes" id="UP000693765">
    <property type="component" value="Segment"/>
</dbReference>
<dbReference type="EMBL" id="MW831865">
    <property type="protein sequence ID" value="QWT56580.1"/>
    <property type="molecule type" value="Genomic_DNA"/>
</dbReference>
<comment type="subcellular location">
    <subcellularLocation>
        <location evidence="2">Virion</location>
    </subcellularLocation>
</comment>
<evidence type="ECO:0000256" key="1">
    <source>
        <dbReference type="ARBA" id="ARBA00003421"/>
    </source>
</evidence>
<evidence type="ECO:0000256" key="7">
    <source>
        <dbReference type="ARBA" id="ARBA00022950"/>
    </source>
</evidence>
<accession>A0A8F2F5D9</accession>
<evidence type="ECO:0000256" key="2">
    <source>
        <dbReference type="ARBA" id="ARBA00004328"/>
    </source>
</evidence>
<organism evidence="11 12">
    <name type="scientific">Stenotrophomonas phage BUCT598</name>
    <dbReference type="NCBI Taxonomy" id="2834253"/>
    <lineage>
        <taxon>Viruses</taxon>
        <taxon>Duplodnaviria</taxon>
        <taxon>Heunggongvirae</taxon>
        <taxon>Uroviricota</taxon>
        <taxon>Caudoviricetes</taxon>
        <taxon>Autographivirales</taxon>
        <taxon>Autonotataviridae</taxon>
        <taxon>Gujervirinae</taxon>
        <taxon>Smasvirus</taxon>
        <taxon>Smasvirus BUCT598</taxon>
    </lineage>
</organism>
<comment type="function">
    <text evidence="1">Forms the portal vertex of the capsid. This portal plays critical roles in head assembly, genome packaging, neck/tail attachment, and genome ejection. The portal protein multimerizes as a single ring-shaped homododecamer arranged around a central channel.</text>
</comment>
<keyword evidence="12" id="KW-1185">Reference proteome</keyword>
<evidence type="ECO:0000256" key="8">
    <source>
        <dbReference type="ARBA" id="ARBA00023009"/>
    </source>
</evidence>
<keyword evidence="6" id="KW-0946">Virion</keyword>
<evidence type="ECO:0000256" key="3">
    <source>
        <dbReference type="ARBA" id="ARBA00022470"/>
    </source>
</evidence>
<reference evidence="11" key="1">
    <citation type="submission" date="2021-03" db="EMBL/GenBank/DDBJ databases">
        <authorList>
            <person name="Tong Y."/>
            <person name="Zhang W."/>
            <person name="Tian F."/>
            <person name="Li J."/>
            <person name="He X."/>
        </authorList>
    </citation>
    <scope>NUCLEOTIDE SEQUENCE</scope>
</reference>
<keyword evidence="5" id="KW-1188">Viral release from host cell</keyword>
<keyword evidence="8" id="KW-1171">Viral genome ejection through host cell envelope</keyword>
<protein>
    <submittedName>
        <fullName evidence="11">Portal protein</fullName>
    </submittedName>
</protein>
<proteinExistence type="predicted"/>
<evidence type="ECO:0000256" key="5">
    <source>
        <dbReference type="ARBA" id="ARBA00022612"/>
    </source>
</evidence>